<dbReference type="Pfam" id="PF07859">
    <property type="entry name" value="Abhydrolase_3"/>
    <property type="match status" value="1"/>
</dbReference>
<dbReference type="InterPro" id="IPR013094">
    <property type="entry name" value="AB_hydrolase_3"/>
</dbReference>
<comment type="caution">
    <text evidence="3">The sequence shown here is derived from an EMBL/GenBank/DDBJ whole genome shotgun (WGS) entry which is preliminary data.</text>
</comment>
<dbReference type="InterPro" id="IPR029058">
    <property type="entry name" value="AB_hydrolase_fold"/>
</dbReference>
<dbReference type="PANTHER" id="PTHR48081:SF8">
    <property type="entry name" value="ALPHA_BETA HYDROLASE FOLD-3 DOMAIN-CONTAINING PROTEIN-RELATED"/>
    <property type="match status" value="1"/>
</dbReference>
<accession>A0AAV5AMT0</accession>
<dbReference type="Gene3D" id="3.40.50.1820">
    <property type="entry name" value="alpha/beta hydrolase"/>
    <property type="match status" value="1"/>
</dbReference>
<dbReference type="EMBL" id="BPWL01000009">
    <property type="protein sequence ID" value="GJJ13731.1"/>
    <property type="molecule type" value="Genomic_DNA"/>
</dbReference>
<gene>
    <name evidence="3" type="ORF">Clacol_007987</name>
</gene>
<dbReference type="Proteomes" id="UP001050691">
    <property type="component" value="Unassembled WGS sequence"/>
</dbReference>
<keyword evidence="4" id="KW-1185">Reference proteome</keyword>
<proteinExistence type="predicted"/>
<evidence type="ECO:0000313" key="4">
    <source>
        <dbReference type="Proteomes" id="UP001050691"/>
    </source>
</evidence>
<dbReference type="SUPFAM" id="SSF53474">
    <property type="entry name" value="alpha/beta-Hydrolases"/>
    <property type="match status" value="1"/>
</dbReference>
<reference evidence="3" key="1">
    <citation type="submission" date="2021-10" db="EMBL/GenBank/DDBJ databases">
        <title>De novo Genome Assembly of Clathrus columnatus (Basidiomycota, Fungi) Using Illumina and Nanopore Sequence Data.</title>
        <authorList>
            <person name="Ogiso-Tanaka E."/>
            <person name="Itagaki H."/>
            <person name="Hosoya T."/>
            <person name="Hosaka K."/>
        </authorList>
    </citation>
    <scope>NUCLEOTIDE SEQUENCE</scope>
    <source>
        <strain evidence="3">MO-923</strain>
    </source>
</reference>
<keyword evidence="1" id="KW-0378">Hydrolase</keyword>
<dbReference type="AlphaFoldDB" id="A0AAV5AMT0"/>
<evidence type="ECO:0000313" key="3">
    <source>
        <dbReference type="EMBL" id="GJJ13731.1"/>
    </source>
</evidence>
<sequence>MDFLILFTVTEGLKVIEKIIQVENGEIRVRAYIPDPQENEVDGFPLLVWMFGGGFVLGSIDSDDSLLRTLAVNSRIVCVADDYRRAPEHPFPAAALNNASEVSVNISKGIIVGGISSGGNLAAVLAHKSLKDPELKGKVTGQLLVIPKLIAPQAMSGKVSMENRYKSELLSFDKDEDPYFLTKSQSITFSEAYHGGLQANNPEVSPILSDSFEGLPPAYIQISGLDILRDEAFLYERLLKEAEVPTRVDV</sequence>
<name>A0AAV5AMT0_9AGAM</name>
<evidence type="ECO:0000259" key="2">
    <source>
        <dbReference type="Pfam" id="PF07859"/>
    </source>
</evidence>
<organism evidence="3 4">
    <name type="scientific">Clathrus columnatus</name>
    <dbReference type="NCBI Taxonomy" id="1419009"/>
    <lineage>
        <taxon>Eukaryota</taxon>
        <taxon>Fungi</taxon>
        <taxon>Dikarya</taxon>
        <taxon>Basidiomycota</taxon>
        <taxon>Agaricomycotina</taxon>
        <taxon>Agaricomycetes</taxon>
        <taxon>Phallomycetidae</taxon>
        <taxon>Phallales</taxon>
        <taxon>Clathraceae</taxon>
        <taxon>Clathrus</taxon>
    </lineage>
</organism>
<protein>
    <recommendedName>
        <fullName evidence="2">Alpha/beta hydrolase fold-3 domain-containing protein</fullName>
    </recommendedName>
</protein>
<dbReference type="PANTHER" id="PTHR48081">
    <property type="entry name" value="AB HYDROLASE SUPERFAMILY PROTEIN C4A8.06C"/>
    <property type="match status" value="1"/>
</dbReference>
<feature type="domain" description="Alpha/beta hydrolase fold-3" evidence="2">
    <location>
        <begin position="47"/>
        <end position="248"/>
    </location>
</feature>
<dbReference type="InterPro" id="IPR050300">
    <property type="entry name" value="GDXG_lipolytic_enzyme"/>
</dbReference>
<evidence type="ECO:0000256" key="1">
    <source>
        <dbReference type="ARBA" id="ARBA00022801"/>
    </source>
</evidence>
<dbReference type="GO" id="GO:0016787">
    <property type="term" value="F:hydrolase activity"/>
    <property type="evidence" value="ECO:0007669"/>
    <property type="project" value="UniProtKB-KW"/>
</dbReference>